<name>A0A939LTI6_9MICO</name>
<keyword evidence="4 6" id="KW-1133">Transmembrane helix</keyword>
<evidence type="ECO:0000256" key="4">
    <source>
        <dbReference type="ARBA" id="ARBA00022989"/>
    </source>
</evidence>
<evidence type="ECO:0000313" key="10">
    <source>
        <dbReference type="Proteomes" id="UP000664398"/>
    </source>
</evidence>
<dbReference type="PANTHER" id="PTHR30177:SF33">
    <property type="entry name" value="POSSIBLE OSMOPROTECTANT (GLYCINE BETAINE_CARNITINE_CHOLINE_L-PROLINE) TRANSPORT INTEGRAL MEMBRANE PROTEIN ABC TRANSPORTER PROZ"/>
    <property type="match status" value="1"/>
</dbReference>
<evidence type="ECO:0000256" key="1">
    <source>
        <dbReference type="ARBA" id="ARBA00004141"/>
    </source>
</evidence>
<evidence type="ECO:0000256" key="5">
    <source>
        <dbReference type="ARBA" id="ARBA00023136"/>
    </source>
</evidence>
<reference evidence="9" key="1">
    <citation type="submission" date="2021-03" db="EMBL/GenBank/DDBJ databases">
        <title>Leucobacter chromiisoli sp. nov., isolated from chromium-containing soil of chemical plant.</title>
        <authorList>
            <person name="Xu Z."/>
        </authorList>
    </citation>
    <scope>NUCLEOTIDE SEQUENCE</scope>
    <source>
        <strain evidence="9">A2</strain>
    </source>
</reference>
<evidence type="ECO:0000259" key="8">
    <source>
        <dbReference type="PROSITE" id="PS50928"/>
    </source>
</evidence>
<keyword evidence="5 6" id="KW-0472">Membrane</keyword>
<dbReference type="Proteomes" id="UP000664398">
    <property type="component" value="Unassembled WGS sequence"/>
</dbReference>
<evidence type="ECO:0000313" key="9">
    <source>
        <dbReference type="EMBL" id="MBO1804086.1"/>
    </source>
</evidence>
<dbReference type="SUPFAM" id="SSF161098">
    <property type="entry name" value="MetI-like"/>
    <property type="match status" value="1"/>
</dbReference>
<comment type="similarity">
    <text evidence="6">Belongs to the binding-protein-dependent transport system permease family.</text>
</comment>
<keyword evidence="3 6" id="KW-0812">Transmembrane</keyword>
<keyword evidence="2 6" id="KW-0813">Transport</keyword>
<evidence type="ECO:0000256" key="6">
    <source>
        <dbReference type="RuleBase" id="RU363032"/>
    </source>
</evidence>
<feature type="domain" description="ABC transmembrane type-1" evidence="8">
    <location>
        <begin position="27"/>
        <end position="206"/>
    </location>
</feature>
<feature type="transmembrane region" description="Helical" evidence="6">
    <location>
        <begin position="31"/>
        <end position="54"/>
    </location>
</feature>
<sequence>MNLFADALAWLADPAHWSGPGGIPVRTLQHLGVTALALGISAVIALPAGVLIGHSRRGAGLVGGLTGAARALPTLGLLTLFGLALGIGLAAPLLALVVLAIPSLLAGAYSGVQAVDAAIPGAAKAVGFSPAQVILRVELPLSLPVMIGGVRAATLQVVSTATLAAYTADLGLGRYLFAGLKSRDYPQMLAGALLVVALTLLLEALLAACQRAATRFARPGSLPAAAKRAAASADAATHDAATPAAAAPGTPSHDRTTDREEP</sequence>
<dbReference type="Pfam" id="PF00528">
    <property type="entry name" value="BPD_transp_1"/>
    <property type="match status" value="1"/>
</dbReference>
<dbReference type="CDD" id="cd06261">
    <property type="entry name" value="TM_PBP2"/>
    <property type="match status" value="1"/>
</dbReference>
<accession>A0A939LTI6</accession>
<dbReference type="RefSeq" id="WP_208044555.1">
    <property type="nucleotide sequence ID" value="NZ_JAGDYL010000001.1"/>
</dbReference>
<feature type="region of interest" description="Disordered" evidence="7">
    <location>
        <begin position="233"/>
        <end position="262"/>
    </location>
</feature>
<feature type="transmembrane region" description="Helical" evidence="6">
    <location>
        <begin position="75"/>
        <end position="101"/>
    </location>
</feature>
<feature type="transmembrane region" description="Helical" evidence="6">
    <location>
        <begin position="188"/>
        <end position="209"/>
    </location>
</feature>
<dbReference type="GO" id="GO:0005886">
    <property type="term" value="C:plasma membrane"/>
    <property type="evidence" value="ECO:0007669"/>
    <property type="project" value="UniProtKB-SubCell"/>
</dbReference>
<dbReference type="InterPro" id="IPR051204">
    <property type="entry name" value="ABC_transp_perm/SBD"/>
</dbReference>
<dbReference type="InterPro" id="IPR035906">
    <property type="entry name" value="MetI-like_sf"/>
</dbReference>
<dbReference type="Gene3D" id="1.10.3720.10">
    <property type="entry name" value="MetI-like"/>
    <property type="match status" value="1"/>
</dbReference>
<dbReference type="EMBL" id="JAGDYL010000001">
    <property type="protein sequence ID" value="MBO1804086.1"/>
    <property type="molecule type" value="Genomic_DNA"/>
</dbReference>
<evidence type="ECO:0000256" key="2">
    <source>
        <dbReference type="ARBA" id="ARBA00022448"/>
    </source>
</evidence>
<comment type="subcellular location">
    <subcellularLocation>
        <location evidence="6">Cell membrane</location>
        <topology evidence="6">Multi-pass membrane protein</topology>
    </subcellularLocation>
    <subcellularLocation>
        <location evidence="1">Membrane</location>
        <topology evidence="1">Multi-pass membrane protein</topology>
    </subcellularLocation>
</comment>
<dbReference type="InterPro" id="IPR000515">
    <property type="entry name" value="MetI-like"/>
</dbReference>
<evidence type="ECO:0000256" key="3">
    <source>
        <dbReference type="ARBA" id="ARBA00022692"/>
    </source>
</evidence>
<dbReference type="GO" id="GO:0031460">
    <property type="term" value="P:glycine betaine transport"/>
    <property type="evidence" value="ECO:0007669"/>
    <property type="project" value="TreeGrafter"/>
</dbReference>
<comment type="caution">
    <text evidence="9">The sequence shown here is derived from an EMBL/GenBank/DDBJ whole genome shotgun (WGS) entry which is preliminary data.</text>
</comment>
<keyword evidence="10" id="KW-1185">Reference proteome</keyword>
<gene>
    <name evidence="9" type="ORF">J4H91_01975</name>
</gene>
<feature type="compositionally biased region" description="Basic and acidic residues" evidence="7">
    <location>
        <begin position="252"/>
        <end position="262"/>
    </location>
</feature>
<dbReference type="AlphaFoldDB" id="A0A939LTI6"/>
<dbReference type="GO" id="GO:0055085">
    <property type="term" value="P:transmembrane transport"/>
    <property type="evidence" value="ECO:0007669"/>
    <property type="project" value="InterPro"/>
</dbReference>
<evidence type="ECO:0000256" key="7">
    <source>
        <dbReference type="SAM" id="MobiDB-lite"/>
    </source>
</evidence>
<proteinExistence type="inferred from homology"/>
<dbReference type="PROSITE" id="PS50928">
    <property type="entry name" value="ABC_TM1"/>
    <property type="match status" value="1"/>
</dbReference>
<feature type="compositionally biased region" description="Low complexity" evidence="7">
    <location>
        <begin position="233"/>
        <end position="247"/>
    </location>
</feature>
<organism evidence="9 10">
    <name type="scientific">Leucobacter ruminantium</name>
    <dbReference type="NCBI Taxonomy" id="1289170"/>
    <lineage>
        <taxon>Bacteria</taxon>
        <taxon>Bacillati</taxon>
        <taxon>Actinomycetota</taxon>
        <taxon>Actinomycetes</taxon>
        <taxon>Micrococcales</taxon>
        <taxon>Microbacteriaceae</taxon>
        <taxon>Leucobacter</taxon>
    </lineage>
</organism>
<dbReference type="PANTHER" id="PTHR30177">
    <property type="entry name" value="GLYCINE BETAINE/L-PROLINE TRANSPORT SYSTEM PERMEASE PROTEIN PROW"/>
    <property type="match status" value="1"/>
</dbReference>
<protein>
    <submittedName>
        <fullName evidence="9">ABC transporter permease subunit</fullName>
    </submittedName>
</protein>